<organism evidence="1 2">
    <name type="scientific">Leucogyrophana mollusca</name>
    <dbReference type="NCBI Taxonomy" id="85980"/>
    <lineage>
        <taxon>Eukaryota</taxon>
        <taxon>Fungi</taxon>
        <taxon>Dikarya</taxon>
        <taxon>Basidiomycota</taxon>
        <taxon>Agaricomycotina</taxon>
        <taxon>Agaricomycetes</taxon>
        <taxon>Agaricomycetidae</taxon>
        <taxon>Boletales</taxon>
        <taxon>Boletales incertae sedis</taxon>
        <taxon>Leucogyrophana</taxon>
    </lineage>
</organism>
<name>A0ACB8BFU7_9AGAM</name>
<dbReference type="Proteomes" id="UP000790709">
    <property type="component" value="Unassembled WGS sequence"/>
</dbReference>
<reference evidence="1" key="1">
    <citation type="journal article" date="2021" name="New Phytol.">
        <title>Evolutionary innovations through gain and loss of genes in the ectomycorrhizal Boletales.</title>
        <authorList>
            <person name="Wu G."/>
            <person name="Miyauchi S."/>
            <person name="Morin E."/>
            <person name="Kuo A."/>
            <person name="Drula E."/>
            <person name="Varga T."/>
            <person name="Kohler A."/>
            <person name="Feng B."/>
            <person name="Cao Y."/>
            <person name="Lipzen A."/>
            <person name="Daum C."/>
            <person name="Hundley H."/>
            <person name="Pangilinan J."/>
            <person name="Johnson J."/>
            <person name="Barry K."/>
            <person name="LaButti K."/>
            <person name="Ng V."/>
            <person name="Ahrendt S."/>
            <person name="Min B."/>
            <person name="Choi I.G."/>
            <person name="Park H."/>
            <person name="Plett J.M."/>
            <person name="Magnuson J."/>
            <person name="Spatafora J.W."/>
            <person name="Nagy L.G."/>
            <person name="Henrissat B."/>
            <person name="Grigoriev I.V."/>
            <person name="Yang Z.L."/>
            <person name="Xu J."/>
            <person name="Martin F.M."/>
        </authorList>
    </citation>
    <scope>NUCLEOTIDE SEQUENCE</scope>
    <source>
        <strain evidence="1">KUC20120723A-06</strain>
    </source>
</reference>
<gene>
    <name evidence="1" type="ORF">BV22DRAFT_1130074</name>
</gene>
<comment type="caution">
    <text evidence="1">The sequence shown here is derived from an EMBL/GenBank/DDBJ whole genome shotgun (WGS) entry which is preliminary data.</text>
</comment>
<proteinExistence type="predicted"/>
<dbReference type="EMBL" id="MU266432">
    <property type="protein sequence ID" value="KAH7924169.1"/>
    <property type="molecule type" value="Genomic_DNA"/>
</dbReference>
<protein>
    <submittedName>
        <fullName evidence="1">Uncharacterized protein</fullName>
    </submittedName>
</protein>
<sequence length="454" mass="51857">MAHSLFIQRSRLIFIALVVGTVLTALAYYRKPTWMRALLAQRLPPLYDNFREQEQELPHYKEYATKHIKYFFAPNHPVGMGWGNVMQDYIMMNLLARATNRSFVFDDYVWNSDGSLYSDFNGKPIPSRIPLSAILSGPMVGGEPPPGDNGFRAVSKDFFQSICPYPTVLQVPSINDDRMGRDGNISAADVLDIWVHKINSINDPCLQLGESDNPIFDYWFYGQKTRLLSVWPELSASPIITHWQWSSLIYNAYDNNRHIFDPHAPPPTSEHGYNVTPGCSYYQDIPGLLVLHVRRGDFEGHCKYLCRSNSDWNAFNSFPEFIDQYLLPENDGTLHGDQCLPHCYPSIAQMVQKVSRVRAESKEPLKYVYIMTNGAVSWVDELKAALLSEGEWDQIASSRDLELTWEQKFVGQALDMFIAQRAQVLVGNGWSSLTSNVVMLRMAHGMPPHSNRFW</sequence>
<keyword evidence="2" id="KW-1185">Reference proteome</keyword>
<evidence type="ECO:0000313" key="2">
    <source>
        <dbReference type="Proteomes" id="UP000790709"/>
    </source>
</evidence>
<evidence type="ECO:0000313" key="1">
    <source>
        <dbReference type="EMBL" id="KAH7924169.1"/>
    </source>
</evidence>
<accession>A0ACB8BFU7</accession>